<sequence>MGSIGLPPVSGIRIAIDRGGTFTDCVASVPGQDDILVKLLSVDPNNYRDAPVEAIRRVLEKATGRPYPKGRKIPLQGVVESIKMGTTVATNALLERKGEPTAFVVTRGMKNLLHIGNQSRPKLFDLSINKPDVLYSEVVEVDERVTLEAWTERKTPVTIDIESDPALIKGSTGEVVRMLQPLNIESTRKSLQEVYDKGFRSIAICLMHSYTFRDHELAVGKIAEEIGFTHISLSSELSPTIKIVPRGNSSTADAYLTPEIKRYIEGFESGFEDLSTSGCRCEFMQSDGGLVEFSGLSGLRAILSGPAGGCVGYARTAYMEDDKKPVIGFDMGGTSTDVSRYAGHLEQVFETTTAGVTVQSPQLDINTVAAGGGSILTWEAGMLKVGPESASAHPGPACYRKGGPLTVTDANLVLGRLRPEYFPKIFGPNEDLPLDIDISRKLFEEMTAKINEEVPMKLTVEEVAAGFLDVANEAMCRPIRTLTEAKGYDASLHNLASFGGAGGQHACEIARKLGISRVLIHKYSSLLSAYGMALADVVHEERSPCALAYKAENFSVFSEELDRLQEKSVKALLRQRIDKSKIISERYLNMRFHGSDTAMMIQDTDGMDSFLAAFERAHQEQFGFLPVGRDVIIDDLRVRSIGSSGVEVEKPWKQELGTVNRTPVSSTSNTRALYFKELGWTQAPMYELGGLDSGSTIAGPALIMDSQQTIVVAPRSTATVLSNNVIIDVEVGKKETISVTQVDPIQLSIFGHRFMGVAEQMGRALQKTSVSTNIKERLDFSCTVFSPDGGLVANAPHVPAMIGSMAFAVKWQIDHWKGDLRAGDIILSNSPVCGGTHLPDLTVITPVFDAKGEKIIFWTASRGHHADIGGILPGSMPPNSKELWEEGAVIRSFKVVENGIFKEEELTELLMAPGKIEGCQGTRCLRDNISDIKAQAAANHRGSQLIHALIEDYGLEAVQFYMQEIIGAAELAVRQMLKKIARMNGGKVLEAVDYMDDGTPIQLKVSIDEETGAATFDFEGTGPEAYGNWNAPIAICNSSIIFALRCMVNMEIPLNQGAIMPIKVLVPDNSLLRPSEEAAVCAGNVLTSQRIVDVIFKAFKAVAASQGCMNNLTFGTDDPEQAFGYYETICGGAGGGPTWDGTSGVHTNMTNTRITDPEVLERRYPVILRQFCLREGSGGNGAHPGGDGIIRDIEFRIPTQVSILSERRAFAPYGLEGGDDGKRGENIWIKANGRSINLGGKNTAMMGVGDRIVVKSPGGGGWGKPSLGNGMSASSDPVTSVQKSFQAVAGGTVAMIQAMGDSA</sequence>
<evidence type="ECO:0000259" key="5">
    <source>
        <dbReference type="Pfam" id="PF19278"/>
    </source>
</evidence>
<evidence type="ECO:0000259" key="4">
    <source>
        <dbReference type="Pfam" id="PF05378"/>
    </source>
</evidence>
<dbReference type="Pfam" id="PF05378">
    <property type="entry name" value="Hydant_A_N"/>
    <property type="match status" value="1"/>
</dbReference>
<dbReference type="Pfam" id="PF19278">
    <property type="entry name" value="Hydant_A_C"/>
    <property type="match status" value="1"/>
</dbReference>
<dbReference type="RefSeq" id="XP_020118784.1">
    <property type="nucleotide sequence ID" value="XM_020268653.1"/>
</dbReference>
<evidence type="ECO:0008006" key="8">
    <source>
        <dbReference type="Google" id="ProtNLM"/>
    </source>
</evidence>
<name>A0A225AHE5_TALAT</name>
<feature type="domain" description="Acetophenone carboxylase-like C-terminal" evidence="5">
    <location>
        <begin position="555"/>
        <end position="728"/>
    </location>
</feature>
<feature type="domain" description="Hydantoinase A/oxoprolinase" evidence="2">
    <location>
        <begin position="246"/>
        <end position="540"/>
    </location>
</feature>
<dbReference type="OrthoDB" id="3643at2759"/>
<keyword evidence="7" id="KW-1185">Reference proteome</keyword>
<dbReference type="Proteomes" id="UP000214365">
    <property type="component" value="Unassembled WGS sequence"/>
</dbReference>
<organism evidence="6 7">
    <name type="scientific">Talaromyces atroroseus</name>
    <dbReference type="NCBI Taxonomy" id="1441469"/>
    <lineage>
        <taxon>Eukaryota</taxon>
        <taxon>Fungi</taxon>
        <taxon>Dikarya</taxon>
        <taxon>Ascomycota</taxon>
        <taxon>Pezizomycotina</taxon>
        <taxon>Eurotiomycetes</taxon>
        <taxon>Eurotiomycetidae</taxon>
        <taxon>Eurotiales</taxon>
        <taxon>Trichocomaceae</taxon>
        <taxon>Talaromyces</taxon>
        <taxon>Talaromyces sect. Trachyspermi</taxon>
    </lineage>
</organism>
<evidence type="ECO:0000313" key="7">
    <source>
        <dbReference type="Proteomes" id="UP000214365"/>
    </source>
</evidence>
<dbReference type="GO" id="GO:0005829">
    <property type="term" value="C:cytosol"/>
    <property type="evidence" value="ECO:0007669"/>
    <property type="project" value="TreeGrafter"/>
</dbReference>
<reference evidence="6 7" key="1">
    <citation type="submission" date="2015-06" db="EMBL/GenBank/DDBJ databases">
        <title>Talaromyces atroroseus IBT 11181 draft genome.</title>
        <authorList>
            <person name="Rasmussen K.B."/>
            <person name="Rasmussen S."/>
            <person name="Petersen B."/>
            <person name="Sicheritz-Ponten T."/>
            <person name="Mortensen U.H."/>
            <person name="Thrane U."/>
        </authorList>
    </citation>
    <scope>NUCLEOTIDE SEQUENCE [LARGE SCALE GENOMIC DNA]</scope>
    <source>
        <strain evidence="6 7">IBT 11181</strain>
    </source>
</reference>
<accession>A0A225AHE5</accession>
<dbReference type="InterPro" id="IPR045079">
    <property type="entry name" value="Oxoprolinase-like"/>
</dbReference>
<dbReference type="GeneID" id="31006097"/>
<dbReference type="InterPro" id="IPR003692">
    <property type="entry name" value="Hydantoinase_B"/>
</dbReference>
<proteinExistence type="inferred from homology"/>
<dbReference type="InterPro" id="IPR008040">
    <property type="entry name" value="Hydant_A_N"/>
</dbReference>
<dbReference type="GO" id="GO:0006749">
    <property type="term" value="P:glutathione metabolic process"/>
    <property type="evidence" value="ECO:0007669"/>
    <property type="project" value="TreeGrafter"/>
</dbReference>
<dbReference type="Pfam" id="PF01968">
    <property type="entry name" value="Hydantoinase_A"/>
    <property type="match status" value="1"/>
</dbReference>
<comment type="similarity">
    <text evidence="1">Belongs to the oxoprolinase family.</text>
</comment>
<feature type="domain" description="Hydantoinase/oxoprolinase N-terminal" evidence="4">
    <location>
        <begin position="13"/>
        <end position="227"/>
    </location>
</feature>
<dbReference type="InterPro" id="IPR049517">
    <property type="entry name" value="ACX-like_C"/>
</dbReference>
<evidence type="ECO:0000259" key="2">
    <source>
        <dbReference type="Pfam" id="PF01968"/>
    </source>
</evidence>
<dbReference type="PANTHER" id="PTHR11365">
    <property type="entry name" value="5-OXOPROLINASE RELATED"/>
    <property type="match status" value="1"/>
</dbReference>
<dbReference type="InterPro" id="IPR002821">
    <property type="entry name" value="Hydantoinase_A"/>
</dbReference>
<evidence type="ECO:0000259" key="3">
    <source>
        <dbReference type="Pfam" id="PF02538"/>
    </source>
</evidence>
<dbReference type="GO" id="GO:0017168">
    <property type="term" value="F:5-oxoprolinase (ATP-hydrolyzing) activity"/>
    <property type="evidence" value="ECO:0007669"/>
    <property type="project" value="TreeGrafter"/>
</dbReference>
<dbReference type="PANTHER" id="PTHR11365:SF26">
    <property type="entry name" value="5-OXOPROLINASE"/>
    <property type="match status" value="1"/>
</dbReference>
<dbReference type="Pfam" id="PF02538">
    <property type="entry name" value="Hydantoinase_B"/>
    <property type="match status" value="1"/>
</dbReference>
<comment type="caution">
    <text evidence="6">The sequence shown here is derived from an EMBL/GenBank/DDBJ whole genome shotgun (WGS) entry which is preliminary data.</text>
</comment>
<evidence type="ECO:0000256" key="1">
    <source>
        <dbReference type="ARBA" id="ARBA00010403"/>
    </source>
</evidence>
<protein>
    <recommendedName>
        <fullName evidence="8">5-oxoprolinase</fullName>
    </recommendedName>
</protein>
<feature type="domain" description="Hydantoinase B/oxoprolinase" evidence="3">
    <location>
        <begin position="743"/>
        <end position="1265"/>
    </location>
</feature>
<gene>
    <name evidence="6" type="ORF">UA08_06341</name>
</gene>
<evidence type="ECO:0000313" key="6">
    <source>
        <dbReference type="EMBL" id="OKL58663.1"/>
    </source>
</evidence>
<dbReference type="STRING" id="1441469.A0A225AHE5"/>
<dbReference type="EMBL" id="LFMY01000009">
    <property type="protein sequence ID" value="OKL58663.1"/>
    <property type="molecule type" value="Genomic_DNA"/>
</dbReference>